<dbReference type="PANTHER" id="PTHR42760:SF124">
    <property type="entry name" value="SHORT-CHAIN DEHYDROGENASE_REDUCTASE"/>
    <property type="match status" value="1"/>
</dbReference>
<dbReference type="eggNOG" id="KOG0725">
    <property type="taxonomic scope" value="Eukaryota"/>
</dbReference>
<evidence type="ECO:0000313" key="3">
    <source>
        <dbReference type="EMBL" id="GAD91723.1"/>
    </source>
</evidence>
<dbReference type="PRINTS" id="PR00080">
    <property type="entry name" value="SDRFAMILY"/>
</dbReference>
<evidence type="ECO:0000256" key="1">
    <source>
        <dbReference type="ARBA" id="ARBA00006484"/>
    </source>
</evidence>
<dbReference type="CDD" id="cd05233">
    <property type="entry name" value="SDR_c"/>
    <property type="match status" value="1"/>
</dbReference>
<keyword evidence="4" id="KW-1185">Reference proteome</keyword>
<dbReference type="PRINTS" id="PR00081">
    <property type="entry name" value="GDHRDH"/>
</dbReference>
<dbReference type="Pfam" id="PF13561">
    <property type="entry name" value="adh_short_C2"/>
    <property type="match status" value="1"/>
</dbReference>
<evidence type="ECO:0000256" key="2">
    <source>
        <dbReference type="ARBA" id="ARBA00022857"/>
    </source>
</evidence>
<dbReference type="Gene3D" id="3.40.50.720">
    <property type="entry name" value="NAD(P)-binding Rossmann-like Domain"/>
    <property type="match status" value="1"/>
</dbReference>
<dbReference type="Proteomes" id="UP000018001">
    <property type="component" value="Unassembled WGS sequence"/>
</dbReference>
<dbReference type="SUPFAM" id="SSF51735">
    <property type="entry name" value="NAD(P)-binding Rossmann-fold domains"/>
    <property type="match status" value="1"/>
</dbReference>
<comment type="caution">
    <text evidence="3">The sequence shown here is derived from an EMBL/GenBank/DDBJ whole genome shotgun (WGS) entry which is preliminary data.</text>
</comment>
<gene>
    <name evidence="3" type="ORF">PVAR5_0297</name>
</gene>
<accession>V5FJ01</accession>
<dbReference type="InterPro" id="IPR020904">
    <property type="entry name" value="Sc_DH/Rdtase_CS"/>
</dbReference>
<reference evidence="4" key="1">
    <citation type="journal article" date="2014" name="Genome Announc.">
        <title>Draft genome sequence of the formaldehyde-resistant fungus Byssochlamys spectabilis No. 5 (anamorph Paecilomyces variotii No. 5) (NBRC109023).</title>
        <authorList>
            <person name="Oka T."/>
            <person name="Ekino K."/>
            <person name="Fukuda K."/>
            <person name="Nomura Y."/>
        </authorList>
    </citation>
    <scope>NUCLEOTIDE SEQUENCE [LARGE SCALE GENOMIC DNA]</scope>
    <source>
        <strain evidence="4">No. 5 / NBRC 109023</strain>
    </source>
</reference>
<proteinExistence type="inferred from homology"/>
<dbReference type="FunFam" id="3.40.50.720:FF:000084">
    <property type="entry name" value="Short-chain dehydrogenase reductase"/>
    <property type="match status" value="1"/>
</dbReference>
<organism evidence="3 4">
    <name type="scientific">Byssochlamys spectabilis (strain No. 5 / NBRC 109023)</name>
    <name type="common">Paecilomyces variotii</name>
    <dbReference type="NCBI Taxonomy" id="1356009"/>
    <lineage>
        <taxon>Eukaryota</taxon>
        <taxon>Fungi</taxon>
        <taxon>Dikarya</taxon>
        <taxon>Ascomycota</taxon>
        <taxon>Pezizomycotina</taxon>
        <taxon>Eurotiomycetes</taxon>
        <taxon>Eurotiomycetidae</taxon>
        <taxon>Eurotiales</taxon>
        <taxon>Thermoascaceae</taxon>
        <taxon>Paecilomyces</taxon>
    </lineage>
</organism>
<dbReference type="OrthoDB" id="47007at2759"/>
<protein>
    <submittedName>
        <fullName evidence="3">Short-chain dehydrogenase, putative</fullName>
    </submittedName>
</protein>
<evidence type="ECO:0000313" key="4">
    <source>
        <dbReference type="Proteomes" id="UP000018001"/>
    </source>
</evidence>
<sequence>MASSQRLLNKVAIVTGASSGLGRAIALAYAREGALLVCADLQATSRSVGAAVLETNTDELVRQSGGKAIFVQTDVGNSASVEALIKAAVDEYGRLDVERSMRADNVGPRSIVNNAGISVEARDPQPIHTTTEEVWDLTMQVNAKSVFLGCKYAITQMLKQDPHPSGDRGWIVNTSSIMGLIAGPNNPSYCASKGAVSSLTRQVALDYGKDRIHCNAICPGYIQTAIMAETTTNLTPLDDLKRRHPFGGPGKPEDVAKFAVVLASDDAAWVSGANMYIDGAYTAR</sequence>
<dbReference type="InterPro" id="IPR036291">
    <property type="entry name" value="NAD(P)-bd_dom_sf"/>
</dbReference>
<dbReference type="InParanoid" id="V5FJ01"/>
<name>V5FJ01_BYSSN</name>
<dbReference type="PROSITE" id="PS00061">
    <property type="entry name" value="ADH_SHORT"/>
    <property type="match status" value="1"/>
</dbReference>
<dbReference type="GO" id="GO:0016616">
    <property type="term" value="F:oxidoreductase activity, acting on the CH-OH group of donors, NAD or NADP as acceptor"/>
    <property type="evidence" value="ECO:0007669"/>
    <property type="project" value="TreeGrafter"/>
</dbReference>
<dbReference type="EMBL" id="BAUL01000003">
    <property type="protein sequence ID" value="GAD91723.1"/>
    <property type="molecule type" value="Genomic_DNA"/>
</dbReference>
<keyword evidence="2" id="KW-0521">NADP</keyword>
<comment type="similarity">
    <text evidence="1">Belongs to the short-chain dehydrogenases/reductases (SDR) family.</text>
</comment>
<dbReference type="InterPro" id="IPR002347">
    <property type="entry name" value="SDR_fam"/>
</dbReference>
<dbReference type="AlphaFoldDB" id="V5FJ01"/>
<dbReference type="PANTHER" id="PTHR42760">
    <property type="entry name" value="SHORT-CHAIN DEHYDROGENASES/REDUCTASES FAMILY MEMBER"/>
    <property type="match status" value="1"/>
</dbReference>
<dbReference type="HOGENOM" id="CLU_010194_1_0_1"/>